<dbReference type="InterPro" id="IPR004347">
    <property type="entry name" value="Pup_ligase/deamidase"/>
</dbReference>
<dbReference type="Pfam" id="PF03136">
    <property type="entry name" value="Pup_ligase"/>
    <property type="match status" value="1"/>
</dbReference>
<comment type="similarity">
    <text evidence="1">Belongs to the Pup ligase/Pup deamidase family. Pup deamidase subfamily.</text>
</comment>
<dbReference type="PIRSF" id="PIRSF018077">
    <property type="entry name" value="UCP018077"/>
    <property type="match status" value="1"/>
</dbReference>
<reference evidence="4 5" key="1">
    <citation type="journal article" date="2012" name="J. Bacteriol.">
        <title>Draft Genome Sequence of Turicella otitidis ATCC 51513, Isolated from Middle Ear Fluid from a Child with Otitis Media.</title>
        <authorList>
            <person name="Brinkrolf K."/>
            <person name="Schneider J."/>
            <person name="Knecht M."/>
            <person name="Ruckert C."/>
            <person name="Tauch A."/>
        </authorList>
    </citation>
    <scope>NUCLEOTIDE SEQUENCE [LARGE SCALE GENOMIC DNA]</scope>
    <source>
        <strain evidence="4 5">ATCC 51513</strain>
    </source>
</reference>
<feature type="active site" description="Proton acceptor" evidence="2">
    <location>
        <position position="121"/>
    </location>
</feature>
<protein>
    <recommendedName>
        <fullName evidence="6">Proteasome accessory factor PafA2</fullName>
    </recommendedName>
</protein>
<dbReference type="GO" id="GO:0016811">
    <property type="term" value="F:hydrolase activity, acting on carbon-nitrogen (but not peptide) bonds, in linear amides"/>
    <property type="evidence" value="ECO:0007669"/>
    <property type="project" value="InterPro"/>
</dbReference>
<dbReference type="Proteomes" id="UP000011016">
    <property type="component" value="Unassembled WGS sequence"/>
</dbReference>
<evidence type="ECO:0000256" key="2">
    <source>
        <dbReference type="PIRSR" id="PIRSR018077-1"/>
    </source>
</evidence>
<dbReference type="GO" id="GO:0019941">
    <property type="term" value="P:modification-dependent protein catabolic process"/>
    <property type="evidence" value="ECO:0007669"/>
    <property type="project" value="InterPro"/>
</dbReference>
<evidence type="ECO:0000256" key="1">
    <source>
        <dbReference type="ARBA" id="ARBA00009114"/>
    </source>
</evidence>
<name>I7IX68_9CORY</name>
<gene>
    <name evidence="4" type="ORF">BN46_0842</name>
</gene>
<dbReference type="PANTHER" id="PTHR42307:SF2">
    <property type="entry name" value="PUP DEAMIDASE_DEPUPYLASE"/>
    <property type="match status" value="1"/>
</dbReference>
<dbReference type="GO" id="GO:0010498">
    <property type="term" value="P:proteasomal protein catabolic process"/>
    <property type="evidence" value="ECO:0007669"/>
    <property type="project" value="InterPro"/>
</dbReference>
<dbReference type="GO" id="GO:0008233">
    <property type="term" value="F:peptidase activity"/>
    <property type="evidence" value="ECO:0007669"/>
    <property type="project" value="InterPro"/>
</dbReference>
<sequence length="536" mass="58608">MAAHQRPEGQEGALRAPHRTRGELDRPVALENRILGAETEFGITTPTDPALSPIVSSTHAVVAYAALREAARSRWDFQAESPLKDSRGFDLRRYRSAPVVDPNAMGVANVVLKNGARFYVDHAHPEYATPEVTDPLEAARHDAAGDLVLREATADIAGLFEEGRSVLEDRDPCPPIRIFKNNVDGKGASFGSHENYQYDRALDFEELTAALVPFFVTRQVLIGAGRMGRGQRGEEPGFQISQRADYFEQVVSLETTLNRGIVNTRDEPHANPRRFGRLHTIIGDANRSETATFLKLALTSMVVAAVEDGVDFSDLALADPVGELTAVSYDPTLTHRLELSDGRRLPALAILEEYLSRLTPALPSERRALDTAAELLGQLSRDVLGAADRLDWVAKWAIISRYLERGAPVRDAKLQAVDLQYADVDESRSLYSALVRSGRMRRLFSDEELRDAVESAPGDTRAWLRGLLVERFRPAVVSANWRSVALADPNDPTAEIRVGLGDGPSPAISPADLEGLDLEATLRALADAGLSVEPMG</sequence>
<accession>I7IX68</accession>
<evidence type="ECO:0000313" key="5">
    <source>
        <dbReference type="Proteomes" id="UP000011016"/>
    </source>
</evidence>
<proteinExistence type="inferred from homology"/>
<dbReference type="InterPro" id="IPR022366">
    <property type="entry name" value="Pup_deamidase"/>
</dbReference>
<evidence type="ECO:0008006" key="6">
    <source>
        <dbReference type="Google" id="ProtNLM"/>
    </source>
</evidence>
<dbReference type="GO" id="GO:0070490">
    <property type="term" value="P:protein pupylation"/>
    <property type="evidence" value="ECO:0007669"/>
    <property type="project" value="TreeGrafter"/>
</dbReference>
<evidence type="ECO:0000256" key="3">
    <source>
        <dbReference type="SAM" id="MobiDB-lite"/>
    </source>
</evidence>
<dbReference type="PANTHER" id="PTHR42307">
    <property type="entry name" value="PUP DEAMIDASE/DEPUPYLASE"/>
    <property type="match status" value="1"/>
</dbReference>
<dbReference type="NCBIfam" id="TIGR03688">
    <property type="entry name" value="depupylase_Dop"/>
    <property type="match status" value="1"/>
</dbReference>
<evidence type="ECO:0000313" key="4">
    <source>
        <dbReference type="EMBL" id="CCI83573.1"/>
    </source>
</evidence>
<feature type="region of interest" description="Disordered" evidence="3">
    <location>
        <begin position="1"/>
        <end position="25"/>
    </location>
</feature>
<dbReference type="AlphaFoldDB" id="I7IX68"/>
<dbReference type="EMBL" id="CAJZ01000116">
    <property type="protein sequence ID" value="CCI83573.1"/>
    <property type="molecule type" value="Genomic_DNA"/>
</dbReference>
<comment type="caution">
    <text evidence="4">The sequence shown here is derived from an EMBL/GenBank/DDBJ whole genome shotgun (WGS) entry which is preliminary data.</text>
</comment>
<dbReference type="GO" id="GO:0005524">
    <property type="term" value="F:ATP binding"/>
    <property type="evidence" value="ECO:0007669"/>
    <property type="project" value="TreeGrafter"/>
</dbReference>
<organism evidence="4 5">
    <name type="scientific">Corynebacterium otitidis ATCC 51513</name>
    <dbReference type="NCBI Taxonomy" id="883169"/>
    <lineage>
        <taxon>Bacteria</taxon>
        <taxon>Bacillati</taxon>
        <taxon>Actinomycetota</taxon>
        <taxon>Actinomycetes</taxon>
        <taxon>Mycobacteriales</taxon>
        <taxon>Corynebacteriaceae</taxon>
        <taxon>Corynebacterium</taxon>
    </lineage>
</organism>